<dbReference type="AlphaFoldDB" id="A0A4Z0F7J0"/>
<organism evidence="1 2">
    <name type="scientific">Candidatus Macondimonas diazotrophica</name>
    <dbReference type="NCBI Taxonomy" id="2305248"/>
    <lineage>
        <taxon>Bacteria</taxon>
        <taxon>Pseudomonadati</taxon>
        <taxon>Pseudomonadota</taxon>
        <taxon>Gammaproteobacteria</taxon>
        <taxon>Chromatiales</taxon>
        <taxon>Ectothiorhodospiraceae</taxon>
        <taxon>Candidatus Macondimonas</taxon>
    </lineage>
</organism>
<reference evidence="1 2" key="1">
    <citation type="journal article" date="2019" name="ISME J.">
        <title>Candidatus Macondimonas diazotrophica, a novel gammaproteobacterial genus dominating crude-oil-contaminated coastal sediments.</title>
        <authorList>
            <person name="Karthikeyan S."/>
            <person name="Konstantinidis K."/>
        </authorList>
    </citation>
    <scope>NUCLEOTIDE SEQUENCE [LARGE SCALE GENOMIC DNA]</scope>
    <source>
        <strain evidence="1 2">KTK01</strain>
    </source>
</reference>
<dbReference type="RefSeq" id="WP_135282789.1">
    <property type="nucleotide sequence ID" value="NZ_SRIO01000025.1"/>
</dbReference>
<comment type="caution">
    <text evidence="1">The sequence shown here is derived from an EMBL/GenBank/DDBJ whole genome shotgun (WGS) entry which is preliminary data.</text>
</comment>
<dbReference type="Proteomes" id="UP000297890">
    <property type="component" value="Unassembled WGS sequence"/>
</dbReference>
<proteinExistence type="predicted"/>
<evidence type="ECO:0000313" key="2">
    <source>
        <dbReference type="Proteomes" id="UP000297890"/>
    </source>
</evidence>
<sequence>MARHLPTAAQTDITVRYGPWPKGMNNRQPDYALPEGTLRNLVNIDVDNAGHLHRREGYTRIVSAANCRGGYSCPLGTFFIQGADLCQLNDDDTVTVLFSGVYGPTPAYEFFNDTLYFSDGLITKKITAGGVQEWGLPVPATPTVYATAGLMPAGDYLVAITTVDADGVESGASDLSVVSILPGSTGSLVVEGMPVGRTKRVYASTPNGATLFLVAELAANVFTYTITTAELGNGAPLVTQQMCAPPAGQIIREHNGRLYIAADNVLWVTEPYAPDWVNLSTGFILQEDYITVVEPVDAGVWLVSDQTYFFQGSGPEDFTIGQRLAYGAVYGTSARVPYARDVVWYTSRGLVLATGDGQVTNLQDQDVAPHDGTSGAALVREQDGLRQTVVSVQNASVSRLAADSFIQMEVVRKSGGLTP</sequence>
<name>A0A4Z0F7J0_9GAMM</name>
<dbReference type="EMBL" id="SRIO01000025">
    <property type="protein sequence ID" value="TFZ81385.1"/>
    <property type="molecule type" value="Genomic_DNA"/>
</dbReference>
<evidence type="ECO:0000313" key="1">
    <source>
        <dbReference type="EMBL" id="TFZ81385.1"/>
    </source>
</evidence>
<gene>
    <name evidence="1" type="ORF">E4680_12670</name>
</gene>
<keyword evidence="2" id="KW-1185">Reference proteome</keyword>
<accession>A0A4Z0F7J0</accession>
<dbReference type="OrthoDB" id="6873160at2"/>
<protein>
    <submittedName>
        <fullName evidence="1">Uncharacterized protein</fullName>
    </submittedName>
</protein>